<dbReference type="RefSeq" id="WP_160732828.1">
    <property type="nucleotide sequence ID" value="NZ_WTYO01000002.1"/>
</dbReference>
<dbReference type="Gene3D" id="3.40.50.410">
    <property type="entry name" value="von Willebrand factor, type A domain"/>
    <property type="match status" value="2"/>
</dbReference>
<sequence length="615" mass="67935">MITVNPLRALGRDRRGNTLPIFAASLIPLIAIVGGGVDASRGYLAKTQLQNACDAGVLAGRRAMAKSGEYETGERAKARTMFNANFESEIIDADLIKFETAAGSDGDVTGTASARIPTVLMKIFGKTELSFSVDCMAELQITNSDIMFVLDTTGSMSGSKIDGLRDAVEDFHKTIASSVNDDDVRVRYGFVPYSMTVNARDLLTSGAMPADYIADTAIYQSRRGRFTEAAWLPNRSETDREVESGGKLSRNRCDEYQDNYGNNPEQYGSPPGRTVTVHYEGYGRGRKPCRRLKETVTVDSYRQVYVSDGDKWRYEEVELDVADLTSFGSVELATWISDDAYVPTSGLYDLRTLAEMEDTSGIYTTSYTWGGCIMERDTVVDADMDPVPGGAYDLDINSAPDSDATRWKPHFAPAVFYRNNYYNGVNSNTTISHTSNRCPAPMRLFQEVDLTPDEVPEWLEDYLDDLDPVGNTYHDIGMIWGGRLASPSGIFASTVNDEPDRSVSRHIIFMTDGKMEPSVSGYSAYGIEKYENRVAPRYTDGDDLADYHDARFVAACNAIKDEGYTVWVIGFGASLTDEMRACATGHRAYFSSDVTELRATFRYIASQVADLRLGQ</sequence>
<dbReference type="Pfam" id="PF13400">
    <property type="entry name" value="Tad"/>
    <property type="match status" value="1"/>
</dbReference>
<dbReference type="CDD" id="cd00198">
    <property type="entry name" value="vWFA"/>
    <property type="match status" value="1"/>
</dbReference>
<dbReference type="EMBL" id="WTYO01000002">
    <property type="protein sequence ID" value="MXO68174.1"/>
    <property type="molecule type" value="Genomic_DNA"/>
</dbReference>
<keyword evidence="1" id="KW-0812">Transmembrane</keyword>
<comment type="caution">
    <text evidence="3">The sequence shown here is derived from an EMBL/GenBank/DDBJ whole genome shotgun (WGS) entry which is preliminary data.</text>
</comment>
<feature type="domain" description="VWFA" evidence="2">
    <location>
        <begin position="145"/>
        <end position="194"/>
    </location>
</feature>
<dbReference type="PROSITE" id="PS50234">
    <property type="entry name" value="VWFA"/>
    <property type="match status" value="1"/>
</dbReference>
<evidence type="ECO:0000259" key="2">
    <source>
        <dbReference type="PROSITE" id="PS50234"/>
    </source>
</evidence>
<organism evidence="3 4">
    <name type="scientific">Pelagerythrobacter marinus</name>
    <dbReference type="NCBI Taxonomy" id="538382"/>
    <lineage>
        <taxon>Bacteria</taxon>
        <taxon>Pseudomonadati</taxon>
        <taxon>Pseudomonadota</taxon>
        <taxon>Alphaproteobacteria</taxon>
        <taxon>Sphingomonadales</taxon>
        <taxon>Erythrobacteraceae</taxon>
        <taxon>Pelagerythrobacter</taxon>
    </lineage>
</organism>
<name>A0ABW9UW75_9SPHN</name>
<dbReference type="SUPFAM" id="SSF53300">
    <property type="entry name" value="vWA-like"/>
    <property type="match status" value="1"/>
</dbReference>
<proteinExistence type="predicted"/>
<dbReference type="InterPro" id="IPR036465">
    <property type="entry name" value="vWFA_dom_sf"/>
</dbReference>
<gene>
    <name evidence="3" type="ORF">GRI72_04960</name>
</gene>
<reference evidence="3 4" key="1">
    <citation type="submission" date="2019-12" db="EMBL/GenBank/DDBJ databases">
        <title>Genomic-based taxomic classification of the family Erythrobacteraceae.</title>
        <authorList>
            <person name="Xu L."/>
        </authorList>
    </citation>
    <scope>NUCLEOTIDE SEQUENCE [LARGE SCALE GENOMIC DNA]</scope>
    <source>
        <strain evidence="3 4">H32</strain>
    </source>
</reference>
<dbReference type="InterPro" id="IPR028087">
    <property type="entry name" value="Tad_N"/>
</dbReference>
<evidence type="ECO:0000256" key="1">
    <source>
        <dbReference type="SAM" id="Phobius"/>
    </source>
</evidence>
<keyword evidence="4" id="KW-1185">Reference proteome</keyword>
<protein>
    <recommendedName>
        <fullName evidence="2">VWFA domain-containing protein</fullName>
    </recommendedName>
</protein>
<dbReference type="Proteomes" id="UP000444401">
    <property type="component" value="Unassembled WGS sequence"/>
</dbReference>
<dbReference type="InterPro" id="IPR002035">
    <property type="entry name" value="VWF_A"/>
</dbReference>
<accession>A0ABW9UW75</accession>
<keyword evidence="1" id="KW-1133">Transmembrane helix</keyword>
<evidence type="ECO:0000313" key="4">
    <source>
        <dbReference type="Proteomes" id="UP000444401"/>
    </source>
</evidence>
<keyword evidence="1" id="KW-0472">Membrane</keyword>
<feature type="transmembrane region" description="Helical" evidence="1">
    <location>
        <begin position="21"/>
        <end position="44"/>
    </location>
</feature>
<evidence type="ECO:0000313" key="3">
    <source>
        <dbReference type="EMBL" id="MXO68174.1"/>
    </source>
</evidence>